<name>A0A4U6TTV7_SETVI</name>
<dbReference type="GO" id="GO:0016020">
    <property type="term" value="C:membrane"/>
    <property type="evidence" value="ECO:0007669"/>
    <property type="project" value="UniProtKB-SubCell"/>
</dbReference>
<dbReference type="Gene3D" id="1.20.1250.20">
    <property type="entry name" value="MFS general substrate transporter like domains"/>
    <property type="match status" value="1"/>
</dbReference>
<dbReference type="InterPro" id="IPR000109">
    <property type="entry name" value="POT_fam"/>
</dbReference>
<evidence type="ECO:0000256" key="3">
    <source>
        <dbReference type="ARBA" id="ARBA00022692"/>
    </source>
</evidence>
<evidence type="ECO:0000313" key="9">
    <source>
        <dbReference type="Proteomes" id="UP000298652"/>
    </source>
</evidence>
<dbReference type="Gramene" id="TKW06290">
    <property type="protein sequence ID" value="TKW06290"/>
    <property type="gene ID" value="SEVIR_7G233400v2"/>
</dbReference>
<comment type="similarity">
    <text evidence="2">Belongs to the major facilitator superfamily. Proton-dependent oligopeptide transporter (POT/PTR) (TC 2.A.17) family.</text>
</comment>
<feature type="transmembrane region" description="Helical" evidence="7">
    <location>
        <begin position="576"/>
        <end position="601"/>
    </location>
</feature>
<feature type="transmembrane region" description="Helical" evidence="7">
    <location>
        <begin position="114"/>
        <end position="137"/>
    </location>
</feature>
<feature type="transmembrane region" description="Helical" evidence="7">
    <location>
        <begin position="224"/>
        <end position="248"/>
    </location>
</feature>
<feature type="transmembrane region" description="Helical" evidence="7">
    <location>
        <begin position="149"/>
        <end position="169"/>
    </location>
</feature>
<dbReference type="Pfam" id="PF00854">
    <property type="entry name" value="PTR2"/>
    <property type="match status" value="1"/>
</dbReference>
<evidence type="ECO:0000256" key="6">
    <source>
        <dbReference type="SAM" id="MobiDB-lite"/>
    </source>
</evidence>
<dbReference type="OMA" id="MLVWFED"/>
<feature type="transmembrane region" description="Helical" evidence="7">
    <location>
        <begin position="453"/>
        <end position="480"/>
    </location>
</feature>
<sequence>MPRNFRESTPFSIWSNVHSHPQIGVLSRSRSLSQSPVLSAHPNLPCRDPQRRGQRKRTLPPAGMDAGLERRSPPPLPGEAQASSSGQSLVPLLGAQEQELGKDSSNLYSRASNIVLCLVFFEVVAFYGVYLNLVVYLQDVLHGDSASNAAAVSSWAGASFLMPVIGAAIADSYWGKYKTVLVGLSISLAGMAVITTSATLPSLRPPPCEHGGTYCAPATLSQRLVFFAGIYLCAIGTGGAKAAIVSFGADQFDDDNGKNAAEREMKASYFSWFYGVGNLAVLTSGTLLVWVEEKVSWGLGYGACAASMAVAVAGLAATAPVYRIVPPVGSPLKGACQVLVAVAHKAGVRVPDDAADLYEEVHVKTPLLDEPAREQLEHTDEFRCLDKAAVVTGADLEGASPWRLCTVTQVEELKTLLRLVPIWLTSAVYFVANSQTQTTFVQQGTMTDTRIRIAGGAFSVPAASMTSVMTVSVVVYIALYNRAAAPVARRFLGRAEALTPLQLMGLGHGAVVAAVALAAFAEVRRLASARAGAPPMGIAWLLPQYVVMAVSDASLSVGQLEFFYDQAPETMRAASTAFYFLSLSVGSLLSSQVVTLVASVTSAGGRKGWFPADMDEGHLDYYFLLIVGIAALNFAVFVYLAKNYTPKTKRVR</sequence>
<dbReference type="SUPFAM" id="SSF103473">
    <property type="entry name" value="MFS general substrate transporter"/>
    <property type="match status" value="1"/>
</dbReference>
<dbReference type="AlphaFoldDB" id="A0A4U6TTV7"/>
<keyword evidence="9" id="KW-1185">Reference proteome</keyword>
<evidence type="ECO:0008006" key="10">
    <source>
        <dbReference type="Google" id="ProtNLM"/>
    </source>
</evidence>
<protein>
    <recommendedName>
        <fullName evidence="10">Major facilitator superfamily (MFS) profile domain-containing protein</fullName>
    </recommendedName>
</protein>
<feature type="transmembrane region" description="Helical" evidence="7">
    <location>
        <begin position="501"/>
        <end position="521"/>
    </location>
</feature>
<evidence type="ECO:0000256" key="1">
    <source>
        <dbReference type="ARBA" id="ARBA00004141"/>
    </source>
</evidence>
<evidence type="ECO:0000256" key="4">
    <source>
        <dbReference type="ARBA" id="ARBA00022989"/>
    </source>
</evidence>
<keyword evidence="4 7" id="KW-1133">Transmembrane helix</keyword>
<dbReference type="InterPro" id="IPR036259">
    <property type="entry name" value="MFS_trans_sf"/>
</dbReference>
<evidence type="ECO:0000256" key="7">
    <source>
        <dbReference type="SAM" id="Phobius"/>
    </source>
</evidence>
<reference evidence="8" key="1">
    <citation type="submission" date="2019-03" db="EMBL/GenBank/DDBJ databases">
        <title>WGS assembly of Setaria viridis.</title>
        <authorList>
            <person name="Huang P."/>
            <person name="Jenkins J."/>
            <person name="Grimwood J."/>
            <person name="Barry K."/>
            <person name="Healey A."/>
            <person name="Mamidi S."/>
            <person name="Sreedasyam A."/>
            <person name="Shu S."/>
            <person name="Feldman M."/>
            <person name="Wu J."/>
            <person name="Yu Y."/>
            <person name="Chen C."/>
            <person name="Johnson J."/>
            <person name="Rokhsar D."/>
            <person name="Baxter I."/>
            <person name="Schmutz J."/>
            <person name="Brutnell T."/>
            <person name="Kellogg E."/>
        </authorList>
    </citation>
    <scope>NUCLEOTIDE SEQUENCE [LARGE SCALE GENOMIC DNA]</scope>
</reference>
<dbReference type="Proteomes" id="UP000298652">
    <property type="component" value="Chromosome 7"/>
</dbReference>
<evidence type="ECO:0000256" key="5">
    <source>
        <dbReference type="ARBA" id="ARBA00023136"/>
    </source>
</evidence>
<evidence type="ECO:0000313" key="8">
    <source>
        <dbReference type="EMBL" id="TKW06290.1"/>
    </source>
</evidence>
<organism evidence="8 9">
    <name type="scientific">Setaria viridis</name>
    <name type="common">Green bristlegrass</name>
    <name type="synonym">Setaria italica subsp. viridis</name>
    <dbReference type="NCBI Taxonomy" id="4556"/>
    <lineage>
        <taxon>Eukaryota</taxon>
        <taxon>Viridiplantae</taxon>
        <taxon>Streptophyta</taxon>
        <taxon>Embryophyta</taxon>
        <taxon>Tracheophyta</taxon>
        <taxon>Spermatophyta</taxon>
        <taxon>Magnoliopsida</taxon>
        <taxon>Liliopsida</taxon>
        <taxon>Poales</taxon>
        <taxon>Poaceae</taxon>
        <taxon>PACMAD clade</taxon>
        <taxon>Panicoideae</taxon>
        <taxon>Panicodae</taxon>
        <taxon>Paniceae</taxon>
        <taxon>Cenchrinae</taxon>
        <taxon>Setaria</taxon>
    </lineage>
</organism>
<accession>A0A4U6TTV7</accession>
<feature type="transmembrane region" description="Helical" evidence="7">
    <location>
        <begin position="181"/>
        <end position="204"/>
    </location>
</feature>
<keyword evidence="5 7" id="KW-0472">Membrane</keyword>
<dbReference type="PANTHER" id="PTHR11654">
    <property type="entry name" value="OLIGOPEPTIDE TRANSPORTER-RELATED"/>
    <property type="match status" value="1"/>
</dbReference>
<feature type="transmembrane region" description="Helical" evidence="7">
    <location>
        <begin position="621"/>
        <end position="641"/>
    </location>
</feature>
<dbReference type="GO" id="GO:0022857">
    <property type="term" value="F:transmembrane transporter activity"/>
    <property type="evidence" value="ECO:0007669"/>
    <property type="project" value="InterPro"/>
</dbReference>
<comment type="subcellular location">
    <subcellularLocation>
        <location evidence="1">Membrane</location>
        <topology evidence="1">Multi-pass membrane protein</topology>
    </subcellularLocation>
</comment>
<feature type="region of interest" description="Disordered" evidence="6">
    <location>
        <begin position="33"/>
        <end position="84"/>
    </location>
</feature>
<gene>
    <name evidence="8" type="ORF">SEVIR_7G233400v2</name>
</gene>
<feature type="transmembrane region" description="Helical" evidence="7">
    <location>
        <begin position="269"/>
        <end position="291"/>
    </location>
</feature>
<evidence type="ECO:0000256" key="2">
    <source>
        <dbReference type="ARBA" id="ARBA00005982"/>
    </source>
</evidence>
<dbReference type="EMBL" id="CM016558">
    <property type="protein sequence ID" value="TKW06290.1"/>
    <property type="molecule type" value="Genomic_DNA"/>
</dbReference>
<keyword evidence="3 7" id="KW-0812">Transmembrane</keyword>
<feature type="transmembrane region" description="Helical" evidence="7">
    <location>
        <begin position="297"/>
        <end position="322"/>
    </location>
</feature>
<proteinExistence type="inferred from homology"/>